<evidence type="ECO:0000313" key="4">
    <source>
        <dbReference type="EMBL" id="CEF97207.1"/>
    </source>
</evidence>
<keyword evidence="5" id="KW-1185">Reference proteome</keyword>
<dbReference type="Gene3D" id="3.30.428.10">
    <property type="entry name" value="HIT-like"/>
    <property type="match status" value="1"/>
</dbReference>
<dbReference type="GeneID" id="34945692"/>
<dbReference type="GO" id="GO:0000398">
    <property type="term" value="P:mRNA splicing, via spliceosome"/>
    <property type="evidence" value="ECO:0007669"/>
    <property type="project" value="TreeGrafter"/>
</dbReference>
<accession>A0A090M3F2</accession>
<dbReference type="GO" id="GO:0061632">
    <property type="term" value="F:RNA lariat debranching enzyme activator activity"/>
    <property type="evidence" value="ECO:0007669"/>
    <property type="project" value="TreeGrafter"/>
</dbReference>
<dbReference type="STRING" id="70448.A0A090M3F2"/>
<protein>
    <submittedName>
        <fullName evidence="4">Nucleotide-binding, alpha-beta plait</fullName>
    </submittedName>
</protein>
<dbReference type="InParanoid" id="A0A090M3F2"/>
<dbReference type="OrthoDB" id="444325at2759"/>
<evidence type="ECO:0000259" key="3">
    <source>
        <dbReference type="PROSITE" id="PS50102"/>
    </source>
</evidence>
<reference evidence="5" key="1">
    <citation type="journal article" date="2006" name="Proc. Natl. Acad. Sci. U.S.A.">
        <title>Genome analysis of the smallest free-living eukaryote Ostreococcus tauri unveils many unique features.</title>
        <authorList>
            <person name="Derelle E."/>
            <person name="Ferraz C."/>
            <person name="Rombauts S."/>
            <person name="Rouze P."/>
            <person name="Worden A.Z."/>
            <person name="Robbens S."/>
            <person name="Partensky F."/>
            <person name="Degroeve S."/>
            <person name="Echeynie S."/>
            <person name="Cooke R."/>
            <person name="Saeys Y."/>
            <person name="Wuyts J."/>
            <person name="Jabbari K."/>
            <person name="Bowler C."/>
            <person name="Panaud O."/>
            <person name="Piegu B."/>
            <person name="Ball S.G."/>
            <person name="Ral J.-P."/>
            <person name="Bouget F.-Y."/>
            <person name="Piganeau G."/>
            <person name="De Baets B."/>
            <person name="Picard A."/>
            <person name="Delseny M."/>
            <person name="Demaille J."/>
            <person name="Van de Peer Y."/>
            <person name="Moreau H."/>
        </authorList>
    </citation>
    <scope>NUCLEOTIDE SEQUENCE [LARGE SCALE GENOMIC DNA]</scope>
    <source>
        <strain evidence="5">OTTH 0595 / CCAP 157/2 / RCC745</strain>
    </source>
</reference>
<comment type="caution">
    <text evidence="4">The sequence shown here is derived from an EMBL/GenBank/DDBJ whole genome shotgun (WGS) entry which is preliminary data.</text>
</comment>
<dbReference type="SUPFAM" id="SSF54197">
    <property type="entry name" value="HIT-like"/>
    <property type="match status" value="1"/>
</dbReference>
<dbReference type="InterPro" id="IPR012677">
    <property type="entry name" value="Nucleotide-bd_a/b_plait_sf"/>
</dbReference>
<organism evidence="4 5">
    <name type="scientific">Ostreococcus tauri</name>
    <name type="common">Marine green alga</name>
    <dbReference type="NCBI Taxonomy" id="70448"/>
    <lineage>
        <taxon>Eukaryota</taxon>
        <taxon>Viridiplantae</taxon>
        <taxon>Chlorophyta</taxon>
        <taxon>Mamiellophyceae</taxon>
        <taxon>Mamiellales</taxon>
        <taxon>Bathycoccaceae</taxon>
        <taxon>Ostreococcus</taxon>
    </lineage>
</organism>
<evidence type="ECO:0000256" key="1">
    <source>
        <dbReference type="PROSITE-ProRule" id="PRU00176"/>
    </source>
</evidence>
<dbReference type="AlphaFoldDB" id="A0A090M3F2"/>
<dbReference type="InterPro" id="IPR036265">
    <property type="entry name" value="HIT-like_sf"/>
</dbReference>
<dbReference type="KEGG" id="ota:OT_ostta03g03680"/>
<dbReference type="InterPro" id="IPR035979">
    <property type="entry name" value="RBD_domain_sf"/>
</dbReference>
<dbReference type="SMART" id="SM00360">
    <property type="entry name" value="RRM"/>
    <property type="match status" value="1"/>
</dbReference>
<feature type="compositionally biased region" description="Basic and acidic residues" evidence="2">
    <location>
        <begin position="315"/>
        <end position="338"/>
    </location>
</feature>
<dbReference type="FunCoup" id="A0A090M3F2">
    <property type="interactions" value="1889"/>
</dbReference>
<dbReference type="Proteomes" id="UP000009170">
    <property type="component" value="Unassembled WGS sequence"/>
</dbReference>
<feature type="domain" description="RRM" evidence="3">
    <location>
        <begin position="341"/>
        <end position="417"/>
    </location>
</feature>
<dbReference type="CDD" id="cd00590">
    <property type="entry name" value="RRM_SF"/>
    <property type="match status" value="1"/>
</dbReference>
<dbReference type="InterPro" id="IPR006768">
    <property type="entry name" value="Cwf19-like_C_dom-1"/>
</dbReference>
<name>A0A090M3F2_OSTTA</name>
<evidence type="ECO:0000256" key="2">
    <source>
        <dbReference type="SAM" id="MobiDB-lite"/>
    </source>
</evidence>
<sequence>MSNDEPRPVRVIIAGDARASFDALCARVAVAHANPKAGPFDAVLVAGRVYDGEKASETMEAYVTGEKQCAVPTYFVDADGERGLEYAKERESATNEGRGEKERGVIEIAPNVYFLSESRVYNLCGGMRVAAVPGRFDVLSYEDASALGKSTAKRNGETTEDDVTSMKASFEKLGENDVVDVLITRDWPAGTLDVHGRELGSEAKSASSTGSPVSRALALTLAPRYHFAGSHPFFFEREPYINVKSAAMESPWVTRFINIAYSGNEDGEKWMHALKIEPGSTMDRAALTKIPPDTGPNPYIAAQGQKRRAANVQPDWRDGLKKPKAADGESQSREIKGEPDKTVYVRNLSWKADVGAISEYFGECGELVDVHLARKPDGQSRGYCFIAFATAEGVQAALERNEASFFGRDITVEMKTGKPRERALPPMGTAPGGCWFCLSNEKDLHLVASIGNECFLSMDKGGLTDEHCQVVPVEHLPSFANLPASTAGEMWAYFDALRSYAETKDQQLVIFERHLELRNKGGNHCHMNCVLVDVDRAELSEKIFNQAAKRLDFSWSKLDPPANAIEAQTAIKAVVDDGEYYAVHLPDGSILIRGIEKGEKHWMQFGREVISHLIKAPERANWQSCMQDEDKETERTTNFVQAFESFDPMKQA</sequence>
<dbReference type="RefSeq" id="XP_022838546.1">
    <property type="nucleotide sequence ID" value="XM_022984821.1"/>
</dbReference>
<dbReference type="EMBL" id="CAID01000003">
    <property type="protein sequence ID" value="CEF97207.1"/>
    <property type="molecule type" value="Genomic_DNA"/>
</dbReference>
<dbReference type="GO" id="GO:0071014">
    <property type="term" value="C:post-mRNA release spliceosomal complex"/>
    <property type="evidence" value="ECO:0007669"/>
    <property type="project" value="TreeGrafter"/>
</dbReference>
<dbReference type="Pfam" id="PF00076">
    <property type="entry name" value="RRM_1"/>
    <property type="match status" value="1"/>
</dbReference>
<dbReference type="GO" id="GO:0003723">
    <property type="term" value="F:RNA binding"/>
    <property type="evidence" value="ECO:0007669"/>
    <property type="project" value="UniProtKB-UniRule"/>
</dbReference>
<reference evidence="4 5" key="2">
    <citation type="journal article" date="2014" name="BMC Genomics">
        <title>An improved genome of the model marine alga Ostreococcus tauri unfolds by assessing Illumina de novo assemblies.</title>
        <authorList>
            <person name="Blanc-Mathieu R."/>
            <person name="Verhelst B."/>
            <person name="Derelle E."/>
            <person name="Rombauts S."/>
            <person name="Bouget F.Y."/>
            <person name="Carre I."/>
            <person name="Chateau A."/>
            <person name="Eyre-Walker A."/>
            <person name="Grimsley N."/>
            <person name="Moreau H."/>
            <person name="Piegu B."/>
            <person name="Rivals E."/>
            <person name="Schackwitz W."/>
            <person name="Van de Peer Y."/>
            <person name="Piganeau G."/>
        </authorList>
    </citation>
    <scope>NUCLEOTIDE SEQUENCE [LARGE SCALE GENOMIC DNA]</scope>
    <source>
        <strain evidence="5">OTTH 0595 / CCAP 157/2 / RCC745</strain>
    </source>
</reference>
<gene>
    <name evidence="4" type="ORF">OT_ostta03g03680</name>
</gene>
<feature type="region of interest" description="Disordered" evidence="2">
    <location>
        <begin position="291"/>
        <end position="338"/>
    </location>
</feature>
<keyword evidence="1" id="KW-0694">RNA-binding</keyword>
<dbReference type="PANTHER" id="PTHR12072">
    <property type="entry name" value="CWF19, CELL CYCLE CONTROL PROTEIN"/>
    <property type="match status" value="1"/>
</dbReference>
<dbReference type="PROSITE" id="PS50102">
    <property type="entry name" value="RRM"/>
    <property type="match status" value="1"/>
</dbReference>
<dbReference type="InterPro" id="IPR006767">
    <property type="entry name" value="Cwf19-like_C_dom-2"/>
</dbReference>
<proteinExistence type="predicted"/>
<dbReference type="InterPro" id="IPR040194">
    <property type="entry name" value="Cwf19-like"/>
</dbReference>
<dbReference type="Pfam" id="PF04676">
    <property type="entry name" value="CwfJ_C_2"/>
    <property type="match status" value="1"/>
</dbReference>
<dbReference type="Gene3D" id="3.30.70.330">
    <property type="match status" value="1"/>
</dbReference>
<dbReference type="SUPFAM" id="SSF54928">
    <property type="entry name" value="RNA-binding domain, RBD"/>
    <property type="match status" value="1"/>
</dbReference>
<dbReference type="PANTHER" id="PTHR12072:SF4">
    <property type="entry name" value="CWF19-LIKE PROTEIN 1"/>
    <property type="match status" value="1"/>
</dbReference>
<dbReference type="Pfam" id="PF04677">
    <property type="entry name" value="CwfJ_C_1"/>
    <property type="match status" value="1"/>
</dbReference>
<dbReference type="InterPro" id="IPR000504">
    <property type="entry name" value="RRM_dom"/>
</dbReference>
<evidence type="ECO:0000313" key="5">
    <source>
        <dbReference type="Proteomes" id="UP000009170"/>
    </source>
</evidence>